<accession>A0A376U843</accession>
<reference evidence="1 2" key="1">
    <citation type="submission" date="2018-06" db="EMBL/GenBank/DDBJ databases">
        <authorList>
            <consortium name="Pathogen Informatics"/>
            <person name="Doyle S."/>
        </authorList>
    </citation>
    <scope>NUCLEOTIDE SEQUENCE [LARGE SCALE GENOMIC DNA]</scope>
    <source>
        <strain evidence="1 2">NCTC8622</strain>
    </source>
</reference>
<name>A0A376U843_ECOLX</name>
<evidence type="ECO:0000313" key="1">
    <source>
        <dbReference type="EMBL" id="STI84901.1"/>
    </source>
</evidence>
<gene>
    <name evidence="1" type="primary">yfaA_1</name>
    <name evidence="1" type="ORF">NCTC8622_03974</name>
</gene>
<organism evidence="1 2">
    <name type="scientific">Escherichia coli</name>
    <dbReference type="NCBI Taxonomy" id="562"/>
    <lineage>
        <taxon>Bacteria</taxon>
        <taxon>Pseudomonadati</taxon>
        <taxon>Pseudomonadota</taxon>
        <taxon>Gammaproteobacteria</taxon>
        <taxon>Enterobacterales</taxon>
        <taxon>Enterobacteriaceae</taxon>
        <taxon>Escherichia</taxon>
    </lineage>
</organism>
<dbReference type="AlphaFoldDB" id="A0A376U843"/>
<dbReference type="EMBL" id="UGCP01000002">
    <property type="protein sequence ID" value="STI84901.1"/>
    <property type="molecule type" value="Genomic_DNA"/>
</dbReference>
<proteinExistence type="predicted"/>
<protein>
    <submittedName>
        <fullName evidence="1">Putative membrane protein YfaA</fullName>
    </submittedName>
</protein>
<dbReference type="Proteomes" id="UP000254079">
    <property type="component" value="Unassembled WGS sequence"/>
</dbReference>
<sequence>MSGEKKAKGWRFYGLVGFWRNSTAFRWRLGVAICWQWARKNVVAAGGAQQSANRSQ</sequence>
<evidence type="ECO:0000313" key="2">
    <source>
        <dbReference type="Proteomes" id="UP000254079"/>
    </source>
</evidence>